<evidence type="ECO:0008006" key="8">
    <source>
        <dbReference type="Google" id="ProtNLM"/>
    </source>
</evidence>
<dbReference type="InterPro" id="IPR001360">
    <property type="entry name" value="Glyco_hydro_1"/>
</dbReference>
<dbReference type="SUPFAM" id="SSF51445">
    <property type="entry name" value="(Trans)glycosidases"/>
    <property type="match status" value="1"/>
</dbReference>
<comment type="similarity">
    <text evidence="1 4">Belongs to the glycosyl hydrolase 1 family.</text>
</comment>
<evidence type="ECO:0000256" key="5">
    <source>
        <dbReference type="SAM" id="MobiDB-lite"/>
    </source>
</evidence>
<evidence type="ECO:0000256" key="3">
    <source>
        <dbReference type="ARBA" id="ARBA00023295"/>
    </source>
</evidence>
<accession>A0A7S3JVG5</accession>
<evidence type="ECO:0000313" key="7">
    <source>
        <dbReference type="EMBL" id="CAE0366245.1"/>
    </source>
</evidence>
<evidence type="ECO:0000256" key="2">
    <source>
        <dbReference type="ARBA" id="ARBA00022801"/>
    </source>
</evidence>
<keyword evidence="6" id="KW-1133">Transmembrane helix</keyword>
<sequence>MSKVCFSTYITNFFTQAHGAAVSRFRAMFGQGNGMEIGITNCGWKIYPLRPTEEDDVAAEQFMETTWGWFFDPVIFGDYPSSMRERAGDDLPKFSADESKMLRENGLDFLGVNYYTSMYVAASDAAHKASGTDTGVPALHGKFTLTPATDGGQLIGAPAGTSWLFVVPQGLRDLLNWLDTRYPNHAIRITENGCAQPTYLNPINDTFRVDYYRSHIQAMTEAIVYDQINVVGYYAWSLFDNYEWADGYRTRFGIIYVDYTTQVRTPKLSALWYSDLIRSQKGQDAQLPSINHHHSPSTSTRQSSIFDSTSSLPSILFLAILASVLILGTLLRRVTSSSSIHSNNQSPRVELPSILATPRLGATPRHTITSSSASRYQYQPID</sequence>
<dbReference type="PANTHER" id="PTHR10353:SF36">
    <property type="entry name" value="LP05116P"/>
    <property type="match status" value="1"/>
</dbReference>
<name>A0A7S3JVG5_9STRA</name>
<dbReference type="InterPro" id="IPR017853">
    <property type="entry name" value="GH"/>
</dbReference>
<evidence type="ECO:0000256" key="6">
    <source>
        <dbReference type="SAM" id="Phobius"/>
    </source>
</evidence>
<keyword evidence="2" id="KW-0378">Hydrolase</keyword>
<organism evidence="7">
    <name type="scientific">Aureoumbra lagunensis</name>
    <dbReference type="NCBI Taxonomy" id="44058"/>
    <lineage>
        <taxon>Eukaryota</taxon>
        <taxon>Sar</taxon>
        <taxon>Stramenopiles</taxon>
        <taxon>Ochrophyta</taxon>
        <taxon>Pelagophyceae</taxon>
        <taxon>Pelagomonadales</taxon>
        <taxon>Aureoumbra</taxon>
    </lineage>
</organism>
<dbReference type="Gene3D" id="3.20.20.80">
    <property type="entry name" value="Glycosidases"/>
    <property type="match status" value="1"/>
</dbReference>
<dbReference type="EMBL" id="HBIJ01010048">
    <property type="protein sequence ID" value="CAE0366245.1"/>
    <property type="molecule type" value="Transcribed_RNA"/>
</dbReference>
<feature type="region of interest" description="Disordered" evidence="5">
    <location>
        <begin position="362"/>
        <end position="382"/>
    </location>
</feature>
<keyword evidence="6" id="KW-0472">Membrane</keyword>
<dbReference type="GO" id="GO:0008422">
    <property type="term" value="F:beta-glucosidase activity"/>
    <property type="evidence" value="ECO:0007669"/>
    <property type="project" value="TreeGrafter"/>
</dbReference>
<dbReference type="PRINTS" id="PR00131">
    <property type="entry name" value="GLHYDRLASE1"/>
</dbReference>
<gene>
    <name evidence="7" type="ORF">ALAG00032_LOCUS6989</name>
</gene>
<proteinExistence type="inferred from homology"/>
<dbReference type="Pfam" id="PF00232">
    <property type="entry name" value="Glyco_hydro_1"/>
    <property type="match status" value="1"/>
</dbReference>
<keyword evidence="3" id="KW-0326">Glycosidase</keyword>
<feature type="transmembrane region" description="Helical" evidence="6">
    <location>
        <begin position="311"/>
        <end position="331"/>
    </location>
</feature>
<keyword evidence="6" id="KW-0812">Transmembrane</keyword>
<evidence type="ECO:0000256" key="1">
    <source>
        <dbReference type="ARBA" id="ARBA00010838"/>
    </source>
</evidence>
<evidence type="ECO:0000256" key="4">
    <source>
        <dbReference type="RuleBase" id="RU003690"/>
    </source>
</evidence>
<dbReference type="AlphaFoldDB" id="A0A7S3JVG5"/>
<protein>
    <recommendedName>
        <fullName evidence="8">Beta-glucosidase</fullName>
    </recommendedName>
</protein>
<dbReference type="GO" id="GO:0005975">
    <property type="term" value="P:carbohydrate metabolic process"/>
    <property type="evidence" value="ECO:0007669"/>
    <property type="project" value="InterPro"/>
</dbReference>
<feature type="compositionally biased region" description="Polar residues" evidence="5">
    <location>
        <begin position="366"/>
        <end position="382"/>
    </location>
</feature>
<dbReference type="PANTHER" id="PTHR10353">
    <property type="entry name" value="GLYCOSYL HYDROLASE"/>
    <property type="match status" value="1"/>
</dbReference>
<reference evidence="7" key="1">
    <citation type="submission" date="2021-01" db="EMBL/GenBank/DDBJ databases">
        <authorList>
            <person name="Corre E."/>
            <person name="Pelletier E."/>
            <person name="Niang G."/>
            <person name="Scheremetjew M."/>
            <person name="Finn R."/>
            <person name="Kale V."/>
            <person name="Holt S."/>
            <person name="Cochrane G."/>
            <person name="Meng A."/>
            <person name="Brown T."/>
            <person name="Cohen L."/>
        </authorList>
    </citation>
    <scope>NUCLEOTIDE SEQUENCE</scope>
    <source>
        <strain evidence="7">CCMP1510</strain>
    </source>
</reference>